<dbReference type="AlphaFoldDB" id="A0A1F6DRK9"/>
<name>A0A1F6DRK9_9BACT</name>
<accession>A0A1F6DRK9</accession>
<sequence>MADALVFHLTRWDGGYLRSDTVLRYAHDSRCTVDRGDTWTRTASDGGVTHHQVTKVRRFLGVRGEEIHAFMIPKPEPALVV</sequence>
<gene>
    <name evidence="1" type="ORF">A3C18_01455</name>
</gene>
<proteinExistence type="predicted"/>
<dbReference type="STRING" id="1798494.A3C18_01455"/>
<dbReference type="Proteomes" id="UP000178328">
    <property type="component" value="Unassembled WGS sequence"/>
</dbReference>
<comment type="caution">
    <text evidence="1">The sequence shown here is derived from an EMBL/GenBank/DDBJ whole genome shotgun (WGS) entry which is preliminary data.</text>
</comment>
<organism evidence="1 2">
    <name type="scientific">Candidatus Kaiserbacteria bacterium RIFCSPHIGHO2_02_FULL_54_11b</name>
    <dbReference type="NCBI Taxonomy" id="1798494"/>
    <lineage>
        <taxon>Bacteria</taxon>
        <taxon>Candidatus Kaiseribacteriota</taxon>
    </lineage>
</organism>
<dbReference type="EMBL" id="MFLH01000037">
    <property type="protein sequence ID" value="OGG64079.1"/>
    <property type="molecule type" value="Genomic_DNA"/>
</dbReference>
<evidence type="ECO:0000313" key="1">
    <source>
        <dbReference type="EMBL" id="OGG64079.1"/>
    </source>
</evidence>
<protein>
    <submittedName>
        <fullName evidence="1">Uncharacterized protein</fullName>
    </submittedName>
</protein>
<reference evidence="1 2" key="1">
    <citation type="journal article" date="2016" name="Nat. Commun.">
        <title>Thousands of microbial genomes shed light on interconnected biogeochemical processes in an aquifer system.</title>
        <authorList>
            <person name="Anantharaman K."/>
            <person name="Brown C.T."/>
            <person name="Hug L.A."/>
            <person name="Sharon I."/>
            <person name="Castelle C.J."/>
            <person name="Probst A.J."/>
            <person name="Thomas B.C."/>
            <person name="Singh A."/>
            <person name="Wilkins M.J."/>
            <person name="Karaoz U."/>
            <person name="Brodie E.L."/>
            <person name="Williams K.H."/>
            <person name="Hubbard S.S."/>
            <person name="Banfield J.F."/>
        </authorList>
    </citation>
    <scope>NUCLEOTIDE SEQUENCE [LARGE SCALE GENOMIC DNA]</scope>
</reference>
<evidence type="ECO:0000313" key="2">
    <source>
        <dbReference type="Proteomes" id="UP000178328"/>
    </source>
</evidence>